<evidence type="ECO:0000256" key="6">
    <source>
        <dbReference type="ARBA" id="ARBA00022723"/>
    </source>
</evidence>
<evidence type="ECO:0000313" key="11">
    <source>
        <dbReference type="EMBL" id="RCX05448.1"/>
    </source>
</evidence>
<evidence type="ECO:0000256" key="9">
    <source>
        <dbReference type="ARBA" id="ARBA00022842"/>
    </source>
</evidence>
<dbReference type="PANTHER" id="PTHR33540">
    <property type="entry name" value="TRNA THREONYLCARBAMOYLADENOSINE BIOSYNTHESIS PROTEIN TSAE"/>
    <property type="match status" value="1"/>
</dbReference>
<evidence type="ECO:0000256" key="1">
    <source>
        <dbReference type="ARBA" id="ARBA00004496"/>
    </source>
</evidence>
<keyword evidence="7" id="KW-0547">Nucleotide-binding</keyword>
<comment type="caution">
    <text evidence="11">The sequence shown here is derived from an EMBL/GenBank/DDBJ whole genome shotgun (WGS) entry which is preliminary data.</text>
</comment>
<keyword evidence="5" id="KW-0819">tRNA processing</keyword>
<reference evidence="11 12" key="1">
    <citation type="submission" date="2018-07" db="EMBL/GenBank/DDBJ databases">
        <title>Genomic Encyclopedia of Type Strains, Phase IV (KMG-IV): sequencing the most valuable type-strain genomes for metagenomic binning, comparative biology and taxonomic classification.</title>
        <authorList>
            <person name="Goeker M."/>
        </authorList>
    </citation>
    <scope>NUCLEOTIDE SEQUENCE [LARGE SCALE GENOMIC DNA]</scope>
    <source>
        <strain evidence="11 12">DSM 21410</strain>
    </source>
</reference>
<proteinExistence type="inferred from homology"/>
<dbReference type="GO" id="GO:0005737">
    <property type="term" value="C:cytoplasm"/>
    <property type="evidence" value="ECO:0007669"/>
    <property type="project" value="UniProtKB-SubCell"/>
</dbReference>
<evidence type="ECO:0000256" key="7">
    <source>
        <dbReference type="ARBA" id="ARBA00022741"/>
    </source>
</evidence>
<comment type="similarity">
    <text evidence="2">Belongs to the TsaE family.</text>
</comment>
<evidence type="ECO:0000313" key="12">
    <source>
        <dbReference type="Proteomes" id="UP000253517"/>
    </source>
</evidence>
<evidence type="ECO:0000256" key="4">
    <source>
        <dbReference type="ARBA" id="ARBA00022490"/>
    </source>
</evidence>
<dbReference type="GO" id="GO:0046872">
    <property type="term" value="F:metal ion binding"/>
    <property type="evidence" value="ECO:0007669"/>
    <property type="project" value="UniProtKB-KW"/>
</dbReference>
<evidence type="ECO:0000256" key="10">
    <source>
        <dbReference type="ARBA" id="ARBA00032441"/>
    </source>
</evidence>
<evidence type="ECO:0000256" key="3">
    <source>
        <dbReference type="ARBA" id="ARBA00019010"/>
    </source>
</evidence>
<dbReference type="InterPro" id="IPR003442">
    <property type="entry name" value="T6A_TsaE"/>
</dbReference>
<keyword evidence="9" id="KW-0460">Magnesium</keyword>
<keyword evidence="4" id="KW-0963">Cytoplasm</keyword>
<dbReference type="Proteomes" id="UP000253517">
    <property type="component" value="Unassembled WGS sequence"/>
</dbReference>
<dbReference type="PANTHER" id="PTHR33540:SF2">
    <property type="entry name" value="TRNA THREONYLCARBAMOYLADENOSINE BIOSYNTHESIS PROTEIN TSAE"/>
    <property type="match status" value="1"/>
</dbReference>
<dbReference type="EMBL" id="QPJS01000001">
    <property type="protein sequence ID" value="RCX05448.1"/>
    <property type="molecule type" value="Genomic_DNA"/>
</dbReference>
<dbReference type="InterPro" id="IPR027417">
    <property type="entry name" value="P-loop_NTPase"/>
</dbReference>
<dbReference type="RefSeq" id="WP_125039350.1">
    <property type="nucleotide sequence ID" value="NZ_BHZF01000001.1"/>
</dbReference>
<keyword evidence="6" id="KW-0479">Metal-binding</keyword>
<dbReference type="GO" id="GO:0005524">
    <property type="term" value="F:ATP binding"/>
    <property type="evidence" value="ECO:0007669"/>
    <property type="project" value="UniProtKB-KW"/>
</dbReference>
<sequence>MQHIEIKTLCELARVSMDIYRRYSDIKVWLLYGEMGAGKTTFISQLLSSIGLSDAVSSPTFAIVNEYATPEGEAIYHLDCYRLRDTQEAVASGLEEILHSGKWCLIEWPQVMEPLLWGEVLCIEICKKNTTRSLKVNTKKYE</sequence>
<accession>A0A369AAM0</accession>
<evidence type="ECO:0000256" key="2">
    <source>
        <dbReference type="ARBA" id="ARBA00007599"/>
    </source>
</evidence>
<organism evidence="11 12">
    <name type="scientific">Schleiferia thermophila</name>
    <dbReference type="NCBI Taxonomy" id="884107"/>
    <lineage>
        <taxon>Bacteria</taxon>
        <taxon>Pseudomonadati</taxon>
        <taxon>Bacteroidota</taxon>
        <taxon>Flavobacteriia</taxon>
        <taxon>Flavobacteriales</taxon>
        <taxon>Schleiferiaceae</taxon>
        <taxon>Schleiferia</taxon>
    </lineage>
</organism>
<name>A0A369AAM0_9FLAO</name>
<keyword evidence="12" id="KW-1185">Reference proteome</keyword>
<dbReference type="NCBIfam" id="TIGR00150">
    <property type="entry name" value="T6A_YjeE"/>
    <property type="match status" value="1"/>
</dbReference>
<protein>
    <recommendedName>
        <fullName evidence="3">tRNA threonylcarbamoyladenosine biosynthesis protein TsaE</fullName>
    </recommendedName>
    <alternativeName>
        <fullName evidence="10">t(6)A37 threonylcarbamoyladenosine biosynthesis protein TsaE</fullName>
    </alternativeName>
</protein>
<dbReference type="GO" id="GO:0002949">
    <property type="term" value="P:tRNA threonylcarbamoyladenosine modification"/>
    <property type="evidence" value="ECO:0007669"/>
    <property type="project" value="InterPro"/>
</dbReference>
<keyword evidence="8" id="KW-0067">ATP-binding</keyword>
<comment type="subcellular location">
    <subcellularLocation>
        <location evidence="1">Cytoplasm</location>
    </subcellularLocation>
</comment>
<dbReference type="AlphaFoldDB" id="A0A369AAM0"/>
<evidence type="ECO:0000256" key="5">
    <source>
        <dbReference type="ARBA" id="ARBA00022694"/>
    </source>
</evidence>
<dbReference type="Pfam" id="PF02367">
    <property type="entry name" value="TsaE"/>
    <property type="match status" value="1"/>
</dbReference>
<dbReference type="Gene3D" id="3.40.50.300">
    <property type="entry name" value="P-loop containing nucleotide triphosphate hydrolases"/>
    <property type="match status" value="1"/>
</dbReference>
<evidence type="ECO:0000256" key="8">
    <source>
        <dbReference type="ARBA" id="ARBA00022840"/>
    </source>
</evidence>
<gene>
    <name evidence="11" type="ORF">DES35_101733</name>
</gene>
<dbReference type="SUPFAM" id="SSF52540">
    <property type="entry name" value="P-loop containing nucleoside triphosphate hydrolases"/>
    <property type="match status" value="1"/>
</dbReference>